<name>A0A0K1PR15_9BACT</name>
<organism evidence="3 4">
    <name type="scientific">Labilithrix luteola</name>
    <dbReference type="NCBI Taxonomy" id="1391654"/>
    <lineage>
        <taxon>Bacteria</taxon>
        <taxon>Pseudomonadati</taxon>
        <taxon>Myxococcota</taxon>
        <taxon>Polyangia</taxon>
        <taxon>Polyangiales</taxon>
        <taxon>Labilitrichaceae</taxon>
        <taxon>Labilithrix</taxon>
    </lineage>
</organism>
<keyword evidence="2" id="KW-0732">Signal</keyword>
<dbReference type="AlphaFoldDB" id="A0A0K1PR15"/>
<dbReference type="Proteomes" id="UP000064967">
    <property type="component" value="Chromosome"/>
</dbReference>
<feature type="signal peptide" evidence="2">
    <location>
        <begin position="1"/>
        <end position="20"/>
    </location>
</feature>
<evidence type="ECO:0000256" key="2">
    <source>
        <dbReference type="SAM" id="SignalP"/>
    </source>
</evidence>
<dbReference type="KEGG" id="llu:AKJ09_02637"/>
<feature type="chain" id="PRO_5005465857" description="Cytochrome c domain-containing protein" evidence="2">
    <location>
        <begin position="21"/>
        <end position="403"/>
    </location>
</feature>
<evidence type="ECO:0008006" key="5">
    <source>
        <dbReference type="Google" id="ProtNLM"/>
    </source>
</evidence>
<feature type="compositionally biased region" description="Low complexity" evidence="1">
    <location>
        <begin position="15"/>
        <end position="25"/>
    </location>
</feature>
<proteinExistence type="predicted"/>
<keyword evidence="4" id="KW-1185">Reference proteome</keyword>
<reference evidence="3 4" key="1">
    <citation type="submission" date="2015-08" db="EMBL/GenBank/DDBJ databases">
        <authorList>
            <person name="Babu N.S."/>
            <person name="Beckwith C.J."/>
            <person name="Beseler K.G."/>
            <person name="Brison A."/>
            <person name="Carone J.V."/>
            <person name="Caskin T.P."/>
            <person name="Diamond M."/>
            <person name="Durham M.E."/>
            <person name="Foxe J.M."/>
            <person name="Go M."/>
            <person name="Henderson B.A."/>
            <person name="Jones I.B."/>
            <person name="McGettigan J.A."/>
            <person name="Micheletti S.J."/>
            <person name="Nasrallah M.E."/>
            <person name="Ortiz D."/>
            <person name="Piller C.R."/>
            <person name="Privatt S.R."/>
            <person name="Schneider S.L."/>
            <person name="Sharp S."/>
            <person name="Smith T.C."/>
            <person name="Stanton J.D."/>
            <person name="Ullery H.E."/>
            <person name="Wilson R.J."/>
            <person name="Serrano M.G."/>
            <person name="Buck G."/>
            <person name="Lee V."/>
            <person name="Wang Y."/>
            <person name="Carvalho R."/>
            <person name="Voegtly L."/>
            <person name="Shi R."/>
            <person name="Duckworth R."/>
            <person name="Johnson A."/>
            <person name="Loviza R."/>
            <person name="Walstead R."/>
            <person name="Shah Z."/>
            <person name="Kiflezghi M."/>
            <person name="Wade K."/>
            <person name="Ball S.L."/>
            <person name="Bradley K.W."/>
            <person name="Asai D.J."/>
            <person name="Bowman C.A."/>
            <person name="Russell D.A."/>
            <person name="Pope W.H."/>
            <person name="Jacobs-Sera D."/>
            <person name="Hendrix R.W."/>
            <person name="Hatfull G.F."/>
        </authorList>
    </citation>
    <scope>NUCLEOTIDE SEQUENCE [LARGE SCALE GENOMIC DNA]</scope>
    <source>
        <strain evidence="3 4">DSM 27648</strain>
    </source>
</reference>
<evidence type="ECO:0000256" key="1">
    <source>
        <dbReference type="SAM" id="MobiDB-lite"/>
    </source>
</evidence>
<sequence length="403" mass="42132">MLAFVALASVVACSSPSATSTSDESGAAQPDPITPSADGGTPDPVNPGDPGDLDLSDVSVLFPLSTTENRMWKASDEAAYGALLPPAILAKLPPLLPTRGGPPGSLDTLRVVAMRLDPCFPSIALAPDGCRAQVRLVLQLVSDGAKVSAEDAAVHVFYELPTSELDALVAQLLDLKKQAGVNSTRKPLGVHPALAAETNGGPFTDGLRKAVFARIGAARLVRVTTMSVVQAGFQWRFEGFEVSDAAKGTTSPIDIAKAGIASQEFVGSRPETILPAAATDDDIHGLFVGADGVRPAQADLDSGARAALRIENPKTRDVETTSCASCHAAGPALRRAENTFGVSVVDAPEAYQNADFDLSTPFAGTETNQIRAFGWFFTQPQVSARVVNDSAEVVSFLRARRKK</sequence>
<evidence type="ECO:0000313" key="3">
    <source>
        <dbReference type="EMBL" id="AKU95973.1"/>
    </source>
</evidence>
<evidence type="ECO:0000313" key="4">
    <source>
        <dbReference type="Proteomes" id="UP000064967"/>
    </source>
</evidence>
<accession>A0A0K1PR15</accession>
<feature type="region of interest" description="Disordered" evidence="1">
    <location>
        <begin position="15"/>
        <end position="52"/>
    </location>
</feature>
<dbReference type="EMBL" id="CP012333">
    <property type="protein sequence ID" value="AKU95973.1"/>
    <property type="molecule type" value="Genomic_DNA"/>
</dbReference>
<protein>
    <recommendedName>
        <fullName evidence="5">Cytochrome c domain-containing protein</fullName>
    </recommendedName>
</protein>
<gene>
    <name evidence="3" type="ORF">AKJ09_02637</name>
</gene>